<evidence type="ECO:0000313" key="2">
    <source>
        <dbReference type="EMBL" id="EKC79375.1"/>
    </source>
</evidence>
<gene>
    <name evidence="2" type="ORF">LEA_02502</name>
    <name evidence="1" type="ORF">OBE_16378</name>
</gene>
<organism evidence="2">
    <name type="scientific">human gut metagenome</name>
    <dbReference type="NCBI Taxonomy" id="408170"/>
    <lineage>
        <taxon>unclassified sequences</taxon>
        <taxon>metagenomes</taxon>
        <taxon>organismal metagenomes</taxon>
    </lineage>
</organism>
<comment type="caution">
    <text evidence="2">The sequence shown here is derived from an EMBL/GenBank/DDBJ whole genome shotgun (WGS) entry which is preliminary data.</text>
</comment>
<reference evidence="2" key="1">
    <citation type="journal article" date="2013" name="Environ. Microbiol.">
        <title>Microbiota from the distal guts of lean and obese adolescents exhibit partial functional redundancy besides clear differences in community structure.</title>
        <authorList>
            <person name="Ferrer M."/>
            <person name="Ruiz A."/>
            <person name="Lanza F."/>
            <person name="Haange S.B."/>
            <person name="Oberbach A."/>
            <person name="Till H."/>
            <person name="Bargiela R."/>
            <person name="Campoy C."/>
            <person name="Segura M.T."/>
            <person name="Richter M."/>
            <person name="von Bergen M."/>
            <person name="Seifert J."/>
            <person name="Suarez A."/>
        </authorList>
    </citation>
    <scope>NUCLEOTIDE SEQUENCE</scope>
</reference>
<proteinExistence type="predicted"/>
<protein>
    <submittedName>
        <fullName evidence="2">Uncharacterized protein</fullName>
    </submittedName>
</protein>
<accession>K1UMM4</accession>
<sequence length="202" mass="22523">MPTFRQDNKLGSKVSLIKTCDINDKAITSEKIANSAVDADKIQNGSITKDKLAPDVDLSLYILVDEFPSENINPNKIYLKRDSPLSETYTKFQYVNGEWKNLGVFNDSINLSAYIPYSGMGTVVEDNFGIKEETNEESKGTAMQLHLEYKDENSETKKSGSVNIPSASYEKAGLMSAKDKQKVDALYNMSALTEEELNKILK</sequence>
<dbReference type="EMBL" id="AJWZ01011185">
    <property type="protein sequence ID" value="EKC46231.1"/>
    <property type="molecule type" value="Genomic_DNA"/>
</dbReference>
<dbReference type="AlphaFoldDB" id="K1UMM4"/>
<evidence type="ECO:0000313" key="1">
    <source>
        <dbReference type="EMBL" id="EKC46231.1"/>
    </source>
</evidence>
<name>K1UMM4_9ZZZZ</name>
<dbReference type="EMBL" id="AJWY01001724">
    <property type="protein sequence ID" value="EKC79375.1"/>
    <property type="molecule type" value="Genomic_DNA"/>
</dbReference>